<proteinExistence type="predicted"/>
<gene>
    <name evidence="2" type="ORF">PMACD_LOCUS2679</name>
</gene>
<dbReference type="EMBL" id="CAJOBZ010000004">
    <property type="protein sequence ID" value="CAF4787089.1"/>
    <property type="molecule type" value="Genomic_DNA"/>
</dbReference>
<dbReference type="Proteomes" id="UP000663880">
    <property type="component" value="Unassembled WGS sequence"/>
</dbReference>
<evidence type="ECO:0000256" key="1">
    <source>
        <dbReference type="SAM" id="MobiDB-lite"/>
    </source>
</evidence>
<keyword evidence="3" id="KW-1185">Reference proteome</keyword>
<feature type="compositionally biased region" description="Basic and acidic residues" evidence="1">
    <location>
        <begin position="71"/>
        <end position="91"/>
    </location>
</feature>
<sequence>MPYNPGDIQEKLGQNQAKTMNKSCVVKLENSTTKKLKDHQRKRALTKNYQEKSRERLTGEKGSETELPGEQDIKRSLPGGTEKRTEQKDLIAESGQKGGSTTWLMPALV</sequence>
<feature type="compositionally biased region" description="Basic residues" evidence="1">
    <location>
        <begin position="34"/>
        <end position="45"/>
    </location>
</feature>
<feature type="compositionally biased region" description="Basic and acidic residues" evidence="1">
    <location>
        <begin position="49"/>
        <end position="64"/>
    </location>
</feature>
<organism evidence="2 3">
    <name type="scientific">Pieris macdunnoughi</name>
    <dbReference type="NCBI Taxonomy" id="345717"/>
    <lineage>
        <taxon>Eukaryota</taxon>
        <taxon>Metazoa</taxon>
        <taxon>Ecdysozoa</taxon>
        <taxon>Arthropoda</taxon>
        <taxon>Hexapoda</taxon>
        <taxon>Insecta</taxon>
        <taxon>Pterygota</taxon>
        <taxon>Neoptera</taxon>
        <taxon>Endopterygota</taxon>
        <taxon>Lepidoptera</taxon>
        <taxon>Glossata</taxon>
        <taxon>Ditrysia</taxon>
        <taxon>Papilionoidea</taxon>
        <taxon>Pieridae</taxon>
        <taxon>Pierinae</taxon>
        <taxon>Pieris</taxon>
    </lineage>
</organism>
<evidence type="ECO:0000313" key="2">
    <source>
        <dbReference type="EMBL" id="CAF4787089.1"/>
    </source>
</evidence>
<evidence type="ECO:0000313" key="3">
    <source>
        <dbReference type="Proteomes" id="UP000663880"/>
    </source>
</evidence>
<dbReference type="AlphaFoldDB" id="A0A821NLS4"/>
<protein>
    <submittedName>
        <fullName evidence="2">Uncharacterized protein</fullName>
    </submittedName>
</protein>
<name>A0A821NLS4_9NEOP</name>
<reference evidence="2" key="1">
    <citation type="submission" date="2021-02" db="EMBL/GenBank/DDBJ databases">
        <authorList>
            <person name="Steward A R."/>
        </authorList>
    </citation>
    <scope>NUCLEOTIDE SEQUENCE</scope>
</reference>
<comment type="caution">
    <text evidence="2">The sequence shown here is derived from an EMBL/GenBank/DDBJ whole genome shotgun (WGS) entry which is preliminary data.</text>
</comment>
<feature type="region of interest" description="Disordered" evidence="1">
    <location>
        <begin position="30"/>
        <end position="109"/>
    </location>
</feature>
<accession>A0A821NLS4</accession>